<feature type="compositionally biased region" description="Basic and acidic residues" evidence="1">
    <location>
        <begin position="190"/>
        <end position="205"/>
    </location>
</feature>
<dbReference type="EMBL" id="JAADJZ010000010">
    <property type="protein sequence ID" value="KAF2871957.1"/>
    <property type="molecule type" value="Genomic_DNA"/>
</dbReference>
<dbReference type="Proteomes" id="UP000481861">
    <property type="component" value="Unassembled WGS sequence"/>
</dbReference>
<accession>A0A7C8I6G6</accession>
<protein>
    <submittedName>
        <fullName evidence="2">Uncharacterized protein</fullName>
    </submittedName>
</protein>
<feature type="compositionally biased region" description="Basic and acidic residues" evidence="1">
    <location>
        <begin position="105"/>
        <end position="134"/>
    </location>
</feature>
<organism evidence="2 3">
    <name type="scientific">Massariosphaeria phaeospora</name>
    <dbReference type="NCBI Taxonomy" id="100035"/>
    <lineage>
        <taxon>Eukaryota</taxon>
        <taxon>Fungi</taxon>
        <taxon>Dikarya</taxon>
        <taxon>Ascomycota</taxon>
        <taxon>Pezizomycotina</taxon>
        <taxon>Dothideomycetes</taxon>
        <taxon>Pleosporomycetidae</taxon>
        <taxon>Pleosporales</taxon>
        <taxon>Pleosporales incertae sedis</taxon>
        <taxon>Massariosphaeria</taxon>
    </lineage>
</organism>
<dbReference type="AlphaFoldDB" id="A0A7C8I6G6"/>
<name>A0A7C8I6G6_9PLEO</name>
<sequence length="221" mass="24584">MHRSKPAPLTGTNLIPLGPFRLNGAAEVAAAVPAAEEKEAATPPPSGQHPDRVTRTTLPTAPPPPTAPAAHRTVKKARHAIVSDTNLTPLGPRRTPAGDATRTTHPRESSPPKNPPTDRHSRFDSLAADKKTADRNTTAAVPRENDAFRGRYAGYTTHRGIESGGGGGQERTRADTYRPRYKRSMSPEPEEYRQRYEYEYRDRGRSSRKWRERSPRNRYAY</sequence>
<proteinExistence type="predicted"/>
<comment type="caution">
    <text evidence="2">The sequence shown here is derived from an EMBL/GenBank/DDBJ whole genome shotgun (WGS) entry which is preliminary data.</text>
</comment>
<feature type="region of interest" description="Disordered" evidence="1">
    <location>
        <begin position="31"/>
        <end position="221"/>
    </location>
</feature>
<reference evidence="2 3" key="1">
    <citation type="submission" date="2020-01" db="EMBL/GenBank/DDBJ databases">
        <authorList>
            <consortium name="DOE Joint Genome Institute"/>
            <person name="Haridas S."/>
            <person name="Albert R."/>
            <person name="Binder M."/>
            <person name="Bloem J."/>
            <person name="Labutti K."/>
            <person name="Salamov A."/>
            <person name="Andreopoulos B."/>
            <person name="Baker S.E."/>
            <person name="Barry K."/>
            <person name="Bills G."/>
            <person name="Bluhm B.H."/>
            <person name="Cannon C."/>
            <person name="Castanera R."/>
            <person name="Culley D.E."/>
            <person name="Daum C."/>
            <person name="Ezra D."/>
            <person name="Gonzalez J.B."/>
            <person name="Henrissat B."/>
            <person name="Kuo A."/>
            <person name="Liang C."/>
            <person name="Lipzen A."/>
            <person name="Lutzoni F."/>
            <person name="Magnuson J."/>
            <person name="Mondo S."/>
            <person name="Nolan M."/>
            <person name="Ohm R."/>
            <person name="Pangilinan J."/>
            <person name="Park H.-J.H."/>
            <person name="Ramirez L."/>
            <person name="Alfaro M."/>
            <person name="Sun H."/>
            <person name="Tritt A."/>
            <person name="Yoshinaga Y."/>
            <person name="Zwiers L.-H.L."/>
            <person name="Turgeon B.G."/>
            <person name="Goodwin S.B."/>
            <person name="Spatafora J.W."/>
            <person name="Crous P.W."/>
            <person name="Grigoriev I.V."/>
        </authorList>
    </citation>
    <scope>NUCLEOTIDE SEQUENCE [LARGE SCALE GENOMIC DNA]</scope>
    <source>
        <strain evidence="2 3">CBS 611.86</strain>
    </source>
</reference>
<gene>
    <name evidence="2" type="ORF">BDV95DRAFT_570991</name>
</gene>
<evidence type="ECO:0000256" key="1">
    <source>
        <dbReference type="SAM" id="MobiDB-lite"/>
    </source>
</evidence>
<evidence type="ECO:0000313" key="2">
    <source>
        <dbReference type="EMBL" id="KAF2871957.1"/>
    </source>
</evidence>
<keyword evidence="3" id="KW-1185">Reference proteome</keyword>
<evidence type="ECO:0000313" key="3">
    <source>
        <dbReference type="Proteomes" id="UP000481861"/>
    </source>
</evidence>